<accession>A0ACD5X7V9</accession>
<dbReference type="Proteomes" id="UP001732700">
    <property type="component" value="Chromosome 4D"/>
</dbReference>
<protein>
    <submittedName>
        <fullName evidence="1">Uncharacterized protein</fullName>
    </submittedName>
</protein>
<dbReference type="EnsemblPlants" id="AVESA.00010b.r2.4DG0768810.1">
    <property type="protein sequence ID" value="AVESA.00010b.r2.4DG0768810.1.CDS"/>
    <property type="gene ID" value="AVESA.00010b.r2.4DG0768810"/>
</dbReference>
<evidence type="ECO:0000313" key="1">
    <source>
        <dbReference type="EnsemblPlants" id="AVESA.00010b.r2.4DG0768810.1.CDS"/>
    </source>
</evidence>
<proteinExistence type="predicted"/>
<name>A0ACD5X7V9_AVESA</name>
<reference evidence="1" key="1">
    <citation type="submission" date="2021-05" db="EMBL/GenBank/DDBJ databases">
        <authorList>
            <person name="Scholz U."/>
            <person name="Mascher M."/>
            <person name="Fiebig A."/>
        </authorList>
    </citation>
    <scope>NUCLEOTIDE SEQUENCE [LARGE SCALE GENOMIC DNA]</scope>
</reference>
<organism evidence="1 2">
    <name type="scientific">Avena sativa</name>
    <name type="common">Oat</name>
    <dbReference type="NCBI Taxonomy" id="4498"/>
    <lineage>
        <taxon>Eukaryota</taxon>
        <taxon>Viridiplantae</taxon>
        <taxon>Streptophyta</taxon>
        <taxon>Embryophyta</taxon>
        <taxon>Tracheophyta</taxon>
        <taxon>Spermatophyta</taxon>
        <taxon>Magnoliopsida</taxon>
        <taxon>Liliopsida</taxon>
        <taxon>Poales</taxon>
        <taxon>Poaceae</taxon>
        <taxon>BOP clade</taxon>
        <taxon>Pooideae</taxon>
        <taxon>Poodae</taxon>
        <taxon>Poeae</taxon>
        <taxon>Poeae Chloroplast Group 1 (Aveneae type)</taxon>
        <taxon>Aveninae</taxon>
        <taxon>Avena</taxon>
    </lineage>
</organism>
<evidence type="ECO:0000313" key="2">
    <source>
        <dbReference type="Proteomes" id="UP001732700"/>
    </source>
</evidence>
<sequence>MACLRTPIFPTIITVMFVIALVALQGAVLHAGAADTFSADQPLSGSQKPLVSKRGKFALGFFQPVNSLHWYIGIWYNKIPGQVPVWVANRNFPVSNPELSSLTISTDGNMVLLDDSRSVVWSTNTMAITSSTVGVILDNGNLVLADASNTSVILWQSYNHFGNTWLPGGKLGRGELNGGSTSIVSWKTFSDPAPGLFSIVLDPNGTSQFFLLWNSTQQYVTSGNWTGHSFSNMPEMAPTNGYPNSMYVLDYVDGANGSYGLYDVKGDELTTRLILDATGRINVFTWTESKWILYWSAPKAQCDVYSLCGSFSVCTQGTQSCSCLHGFSEQYEGQWSQVFLMRKWFKKVAPVEGSLMAFRYRDVQTLTKNFSSKLGGGSFGSVFKGSLAEGTLVAVKKLEGFHQGEKQFRAEVSTLGTVRHVNLIRLLGFCSERTRMLLVYEYMPNASLDRYLFGSSHEPVLSWSTRYQIALGVARGLHYLHERCRDCIIHCDIKPENILLSDTFVPKVADFGLAKLMDRDFSRVLTTVRGTIGYLAPEWIAGTAITTKADVYSYGMVLFEIVSGMRNVRQRQDNTVYFFPLLVAMKLTEGNLKGLMDTRLGCDVDLVEVERVCRIACWCIQDEDSRPSMATVVQVLEGLVDVNVPPVPRSLDLVMEQSTYMEFSSELPSA</sequence>
<reference evidence="1" key="2">
    <citation type="submission" date="2025-09" db="UniProtKB">
        <authorList>
            <consortium name="EnsemblPlants"/>
        </authorList>
    </citation>
    <scope>IDENTIFICATION</scope>
</reference>
<keyword evidence="2" id="KW-1185">Reference proteome</keyword>